<gene>
    <name evidence="1" type="ORF">PtA15_5A772</name>
</gene>
<protein>
    <submittedName>
        <fullName evidence="1">Uncharacterized protein</fullName>
    </submittedName>
</protein>
<proteinExistence type="predicted"/>
<name>A0ABY7CLJ6_9BASI</name>
<dbReference type="Proteomes" id="UP001164743">
    <property type="component" value="Chromosome 5A"/>
</dbReference>
<accession>A0ABY7CLJ6</accession>
<evidence type="ECO:0000313" key="2">
    <source>
        <dbReference type="Proteomes" id="UP001164743"/>
    </source>
</evidence>
<dbReference type="GeneID" id="77810464"/>
<sequence>MVSGVKIASFRIEEEETREVEDLGIGSGKKEEIRTTRSIRIIIKTMAITKDIVTTRNKTIIDKTILLEATIKVLEAAMAAIKAPDTDLRRIMTNQSRKKKTRSRLSHFFIDELLKALSVRGYTR</sequence>
<evidence type="ECO:0000313" key="1">
    <source>
        <dbReference type="EMBL" id="WAQ85198.1"/>
    </source>
</evidence>
<keyword evidence="2" id="KW-1185">Reference proteome</keyword>
<dbReference type="RefSeq" id="XP_053020753.1">
    <property type="nucleotide sequence ID" value="XM_053169569.1"/>
</dbReference>
<reference evidence="1" key="1">
    <citation type="submission" date="2022-10" db="EMBL/GenBank/DDBJ databases">
        <title>Puccinia triticina Genome sequencing and assembly.</title>
        <authorList>
            <person name="Li C."/>
        </authorList>
    </citation>
    <scope>NUCLEOTIDE SEQUENCE</scope>
    <source>
        <strain evidence="1">Pt15</strain>
    </source>
</reference>
<organism evidence="1 2">
    <name type="scientific">Puccinia triticina</name>
    <dbReference type="NCBI Taxonomy" id="208348"/>
    <lineage>
        <taxon>Eukaryota</taxon>
        <taxon>Fungi</taxon>
        <taxon>Dikarya</taxon>
        <taxon>Basidiomycota</taxon>
        <taxon>Pucciniomycotina</taxon>
        <taxon>Pucciniomycetes</taxon>
        <taxon>Pucciniales</taxon>
        <taxon>Pucciniaceae</taxon>
        <taxon>Puccinia</taxon>
    </lineage>
</organism>
<dbReference type="EMBL" id="CP110425">
    <property type="protein sequence ID" value="WAQ85198.1"/>
    <property type="molecule type" value="Genomic_DNA"/>
</dbReference>